<dbReference type="InterPro" id="IPR000073">
    <property type="entry name" value="AB_hydrolase_1"/>
</dbReference>
<dbReference type="EMBL" id="QJJM01000015">
    <property type="protein sequence ID" value="PXW69812.1"/>
    <property type="molecule type" value="Genomic_DNA"/>
</dbReference>
<dbReference type="PRINTS" id="PR00111">
    <property type="entry name" value="ABHYDROLASE"/>
</dbReference>
<dbReference type="Proteomes" id="UP000248014">
    <property type="component" value="Unassembled WGS sequence"/>
</dbReference>
<feature type="domain" description="AB hydrolase-1" evidence="1">
    <location>
        <begin position="43"/>
        <end position="243"/>
    </location>
</feature>
<accession>A0A2V3UQZ0</accession>
<dbReference type="InterPro" id="IPR050266">
    <property type="entry name" value="AB_hydrolase_sf"/>
</dbReference>
<dbReference type="Pfam" id="PF12697">
    <property type="entry name" value="Abhydrolase_6"/>
    <property type="match status" value="1"/>
</dbReference>
<gene>
    <name evidence="2" type="ORF">C7451_11585</name>
</gene>
<sequence length="255" mass="27427">MPPGPSASKADVARIERASISVTGMKGTRVSYLRAGARDGRRIIFVHGTPGEAIGWADFLLNVPAGLEYIAIDRPGFGATAPDRAEPSLKRQVLALASLLDARPGGLPILVGHSLGGPIVVRAAIDQPGRIGGIIILAGSLDPALERIHPMQPVGEWWGVRGMLPRSLRNANRELIALKRDLEVMAPHLVEVDIPVTIIHGTADTLVPVANVDFMRSRFTRAIPLRVEVLPEQNHFLPWEHRPKIEAAIAAMVAA</sequence>
<protein>
    <submittedName>
        <fullName evidence="2">Pimeloyl-ACP methyl ester carboxylesterase</fullName>
    </submittedName>
</protein>
<name>A0A2V3UQZ0_9SPHN</name>
<proteinExistence type="predicted"/>
<evidence type="ECO:0000259" key="1">
    <source>
        <dbReference type="Pfam" id="PF12697"/>
    </source>
</evidence>
<evidence type="ECO:0000313" key="3">
    <source>
        <dbReference type="Proteomes" id="UP000248014"/>
    </source>
</evidence>
<keyword evidence="3" id="KW-1185">Reference proteome</keyword>
<dbReference type="PANTHER" id="PTHR43798">
    <property type="entry name" value="MONOACYLGLYCEROL LIPASE"/>
    <property type="match status" value="1"/>
</dbReference>
<dbReference type="PANTHER" id="PTHR43798:SF33">
    <property type="entry name" value="HYDROLASE, PUTATIVE (AFU_ORTHOLOGUE AFUA_2G14860)-RELATED"/>
    <property type="match status" value="1"/>
</dbReference>
<evidence type="ECO:0000313" key="2">
    <source>
        <dbReference type="EMBL" id="PXW69812.1"/>
    </source>
</evidence>
<dbReference type="InterPro" id="IPR029058">
    <property type="entry name" value="AB_hydrolase_fold"/>
</dbReference>
<comment type="caution">
    <text evidence="2">The sequence shown here is derived from an EMBL/GenBank/DDBJ whole genome shotgun (WGS) entry which is preliminary data.</text>
</comment>
<organism evidence="2 3">
    <name type="scientific">Blastomonas natatoria</name>
    <dbReference type="NCBI Taxonomy" id="34015"/>
    <lineage>
        <taxon>Bacteria</taxon>
        <taxon>Pseudomonadati</taxon>
        <taxon>Pseudomonadota</taxon>
        <taxon>Alphaproteobacteria</taxon>
        <taxon>Sphingomonadales</taxon>
        <taxon>Sphingomonadaceae</taxon>
        <taxon>Blastomonas</taxon>
    </lineage>
</organism>
<dbReference type="SUPFAM" id="SSF53474">
    <property type="entry name" value="alpha/beta-Hydrolases"/>
    <property type="match status" value="1"/>
</dbReference>
<dbReference type="Gene3D" id="3.40.50.1820">
    <property type="entry name" value="alpha/beta hydrolase"/>
    <property type="match status" value="1"/>
</dbReference>
<dbReference type="AlphaFoldDB" id="A0A2V3UQZ0"/>
<reference evidence="2 3" key="1">
    <citation type="submission" date="2018-05" db="EMBL/GenBank/DDBJ databases">
        <title>Genomic Encyclopedia of Type Strains, Phase IV (KMG-IV): sequencing the most valuable type-strain genomes for metagenomic binning, comparative biology and taxonomic classification.</title>
        <authorList>
            <person name="Goeker M."/>
        </authorList>
    </citation>
    <scope>NUCLEOTIDE SEQUENCE [LARGE SCALE GENOMIC DNA]</scope>
    <source>
        <strain evidence="2 3">DSM 3183</strain>
    </source>
</reference>
<dbReference type="GO" id="GO:0016020">
    <property type="term" value="C:membrane"/>
    <property type="evidence" value="ECO:0007669"/>
    <property type="project" value="TreeGrafter"/>
</dbReference>